<sequence>MYIKENGQEISLEINEEGKFQDGEGTSYHITHHNSGSSALAVFAGKIFKKLLGDYQPNYYLTSDDGRACNFLEGFADFQLSQNSLLSVEYQGGSYPFSRVKNFSAIIIAGYYLGEIDWDCSNIGLVPAKGADTKAYDLVAVRIDPGHSFQFNQVAAFNVGHFEEVLDDPFRMIIGGINYQAFKDGHTEGINDYYFRDLFKDLSAASDELDSSDEDVQLDSFSTTGVLAPLNNLGYKIPELKELLNNAQEIEEMMKKIIYLEGDLLQKLAEESGLNQYEIKKIMSSLQVRRSRFEDILKNNYNYSFSMSDLGIYFPDQPREEFGDEAATMPSISPFIPIVEPSTSYVELPEGAWYQYQEPMELDEVSAASSALQLSSADNLGENENPQQPLVTQVMSAGLKRMGAEQVDLDDAPRRPKRKESGEELAKDVLVAKKRKANASGFFAKAPETNEDGAPSNDIVSDTSYKNP</sequence>
<dbReference type="EMBL" id="CP071527">
    <property type="protein sequence ID" value="USQ13390.1"/>
    <property type="molecule type" value="Genomic_DNA"/>
</dbReference>
<proteinExistence type="predicted"/>
<evidence type="ECO:0000313" key="2">
    <source>
        <dbReference type="EMBL" id="USQ13390.1"/>
    </source>
</evidence>
<evidence type="ECO:0008006" key="4">
    <source>
        <dbReference type="Google" id="ProtNLM"/>
    </source>
</evidence>
<reference evidence="2" key="1">
    <citation type="submission" date="2021-03" db="EMBL/GenBank/DDBJ databases">
        <title>Legionella lytica PCM 2298.</title>
        <authorList>
            <person name="Koper P."/>
        </authorList>
    </citation>
    <scope>NUCLEOTIDE SEQUENCE</scope>
    <source>
        <strain evidence="2">PCM 2298</strain>
    </source>
</reference>
<dbReference type="RefSeq" id="WP_252579690.1">
    <property type="nucleotide sequence ID" value="NZ_CP071527.1"/>
</dbReference>
<dbReference type="Proteomes" id="UP001057474">
    <property type="component" value="Chromosome"/>
</dbReference>
<feature type="compositionally biased region" description="Basic and acidic residues" evidence="1">
    <location>
        <begin position="411"/>
        <end position="426"/>
    </location>
</feature>
<organism evidence="2 3">
    <name type="scientific">Legionella lytica</name>
    <dbReference type="NCBI Taxonomy" id="96232"/>
    <lineage>
        <taxon>Bacteria</taxon>
        <taxon>Pseudomonadati</taxon>
        <taxon>Pseudomonadota</taxon>
        <taxon>Gammaproteobacteria</taxon>
        <taxon>Legionellales</taxon>
        <taxon>Legionellaceae</taxon>
        <taxon>Legionella</taxon>
    </lineage>
</organism>
<feature type="region of interest" description="Disordered" evidence="1">
    <location>
        <begin position="403"/>
        <end position="426"/>
    </location>
</feature>
<evidence type="ECO:0000256" key="1">
    <source>
        <dbReference type="SAM" id="MobiDB-lite"/>
    </source>
</evidence>
<protein>
    <recommendedName>
        <fullName evidence="4">Dot/Icm T4SS effector</fullName>
    </recommendedName>
</protein>
<evidence type="ECO:0000313" key="3">
    <source>
        <dbReference type="Proteomes" id="UP001057474"/>
    </source>
</evidence>
<accession>A0ABY4Y746</accession>
<feature type="compositionally biased region" description="Polar residues" evidence="1">
    <location>
        <begin position="458"/>
        <end position="468"/>
    </location>
</feature>
<feature type="region of interest" description="Disordered" evidence="1">
    <location>
        <begin position="440"/>
        <end position="468"/>
    </location>
</feature>
<keyword evidence="3" id="KW-1185">Reference proteome</keyword>
<name>A0ABY4Y746_9GAMM</name>
<gene>
    <name evidence="2" type="ORF">J2N86_11950</name>
</gene>